<feature type="domain" description="Radical SAM core" evidence="7">
    <location>
        <begin position="33"/>
        <end position="253"/>
    </location>
</feature>
<evidence type="ECO:0000256" key="5">
    <source>
        <dbReference type="ARBA" id="ARBA00023004"/>
    </source>
</evidence>
<proteinExistence type="predicted"/>
<dbReference type="CDD" id="cd01335">
    <property type="entry name" value="Radical_SAM"/>
    <property type="match status" value="1"/>
</dbReference>
<protein>
    <submittedName>
        <fullName evidence="8">Radical SAM protein</fullName>
    </submittedName>
</protein>
<evidence type="ECO:0000256" key="4">
    <source>
        <dbReference type="ARBA" id="ARBA00022723"/>
    </source>
</evidence>
<accession>A0A932CPP8</accession>
<keyword evidence="2" id="KW-0004">4Fe-4S</keyword>
<dbReference type="Pfam" id="PF13186">
    <property type="entry name" value="SPASM"/>
    <property type="match status" value="1"/>
</dbReference>
<dbReference type="Proteomes" id="UP000769766">
    <property type="component" value="Unassembled WGS sequence"/>
</dbReference>
<keyword evidence="5" id="KW-0408">Iron</keyword>
<name>A0A932CPP8_UNCTE</name>
<dbReference type="AlphaFoldDB" id="A0A932CPP8"/>
<organism evidence="8 9">
    <name type="scientific">Tectimicrobiota bacterium</name>
    <dbReference type="NCBI Taxonomy" id="2528274"/>
    <lineage>
        <taxon>Bacteria</taxon>
        <taxon>Pseudomonadati</taxon>
        <taxon>Nitrospinota/Tectimicrobiota group</taxon>
        <taxon>Candidatus Tectimicrobiota</taxon>
    </lineage>
</organism>
<dbReference type="GO" id="GO:0046872">
    <property type="term" value="F:metal ion binding"/>
    <property type="evidence" value="ECO:0007669"/>
    <property type="project" value="UniProtKB-KW"/>
</dbReference>
<dbReference type="GO" id="GO:0051539">
    <property type="term" value="F:4 iron, 4 sulfur cluster binding"/>
    <property type="evidence" value="ECO:0007669"/>
    <property type="project" value="UniProtKB-KW"/>
</dbReference>
<dbReference type="InterPro" id="IPR023885">
    <property type="entry name" value="4Fe4S-binding_SPASM_dom"/>
</dbReference>
<dbReference type="InterPro" id="IPR017200">
    <property type="entry name" value="PqqE-like"/>
</dbReference>
<evidence type="ECO:0000313" key="8">
    <source>
        <dbReference type="EMBL" id="MBI2877218.1"/>
    </source>
</evidence>
<dbReference type="InterPro" id="IPR013785">
    <property type="entry name" value="Aldolase_TIM"/>
</dbReference>
<evidence type="ECO:0000313" key="9">
    <source>
        <dbReference type="Proteomes" id="UP000769766"/>
    </source>
</evidence>
<dbReference type="Gene3D" id="3.20.20.70">
    <property type="entry name" value="Aldolase class I"/>
    <property type="match status" value="1"/>
</dbReference>
<dbReference type="InterPro" id="IPR058240">
    <property type="entry name" value="rSAM_sf"/>
</dbReference>
<gene>
    <name evidence="8" type="ORF">HYY20_10080</name>
</gene>
<dbReference type="InterPro" id="IPR007197">
    <property type="entry name" value="rSAM"/>
</dbReference>
<keyword evidence="6" id="KW-0411">Iron-sulfur</keyword>
<comment type="cofactor">
    <cofactor evidence="1">
        <name>[4Fe-4S] cluster</name>
        <dbReference type="ChEBI" id="CHEBI:49883"/>
    </cofactor>
</comment>
<dbReference type="NCBIfam" id="TIGR04085">
    <property type="entry name" value="rSAM_more_4Fe4S"/>
    <property type="match status" value="1"/>
</dbReference>
<dbReference type="EMBL" id="JACPRF010000305">
    <property type="protein sequence ID" value="MBI2877218.1"/>
    <property type="molecule type" value="Genomic_DNA"/>
</dbReference>
<evidence type="ECO:0000256" key="3">
    <source>
        <dbReference type="ARBA" id="ARBA00022691"/>
    </source>
</evidence>
<reference evidence="8" key="1">
    <citation type="submission" date="2020-07" db="EMBL/GenBank/DDBJ databases">
        <title>Huge and variable diversity of episymbiotic CPR bacteria and DPANN archaea in groundwater ecosystems.</title>
        <authorList>
            <person name="He C.Y."/>
            <person name="Keren R."/>
            <person name="Whittaker M."/>
            <person name="Farag I.F."/>
            <person name="Doudna J."/>
            <person name="Cate J.H.D."/>
            <person name="Banfield J.F."/>
        </authorList>
    </citation>
    <scope>NUCLEOTIDE SEQUENCE</scope>
    <source>
        <strain evidence="8">NC_groundwater_672_Ag_B-0.1um_62_36</strain>
    </source>
</reference>
<dbReference type="SFLD" id="SFLDS00029">
    <property type="entry name" value="Radical_SAM"/>
    <property type="match status" value="1"/>
</dbReference>
<comment type="caution">
    <text evidence="8">The sequence shown here is derived from an EMBL/GenBank/DDBJ whole genome shotgun (WGS) entry which is preliminary data.</text>
</comment>
<evidence type="ECO:0000256" key="6">
    <source>
        <dbReference type="ARBA" id="ARBA00023014"/>
    </source>
</evidence>
<evidence type="ECO:0000256" key="2">
    <source>
        <dbReference type="ARBA" id="ARBA00022485"/>
    </source>
</evidence>
<evidence type="ECO:0000256" key="1">
    <source>
        <dbReference type="ARBA" id="ARBA00001966"/>
    </source>
</evidence>
<dbReference type="SUPFAM" id="SSF102114">
    <property type="entry name" value="Radical SAM enzymes"/>
    <property type="match status" value="1"/>
</dbReference>
<dbReference type="PROSITE" id="PS51918">
    <property type="entry name" value="RADICAL_SAM"/>
    <property type="match status" value="1"/>
</dbReference>
<dbReference type="PIRSF" id="PIRSF037420">
    <property type="entry name" value="PQQ_syn_pqqE"/>
    <property type="match status" value="1"/>
</dbReference>
<dbReference type="InterPro" id="IPR050377">
    <property type="entry name" value="Radical_SAM_PqqE_MftC-like"/>
</dbReference>
<dbReference type="SFLD" id="SFLDG01067">
    <property type="entry name" value="SPASM/twitch_domain_containing"/>
    <property type="match status" value="1"/>
</dbReference>
<dbReference type="SMART" id="SM00729">
    <property type="entry name" value="Elp3"/>
    <property type="match status" value="1"/>
</dbReference>
<keyword evidence="3" id="KW-0949">S-adenosyl-L-methionine</keyword>
<dbReference type="Pfam" id="PF04055">
    <property type="entry name" value="Radical_SAM"/>
    <property type="match status" value="1"/>
</dbReference>
<evidence type="ECO:0000259" key="7">
    <source>
        <dbReference type="PROSITE" id="PS51918"/>
    </source>
</evidence>
<dbReference type="PANTHER" id="PTHR11228:SF7">
    <property type="entry name" value="PQQA PEPTIDE CYCLASE"/>
    <property type="match status" value="1"/>
</dbReference>
<dbReference type="PANTHER" id="PTHR11228">
    <property type="entry name" value="RADICAL SAM DOMAIN PROTEIN"/>
    <property type="match status" value="1"/>
</dbReference>
<dbReference type="GO" id="GO:0003824">
    <property type="term" value="F:catalytic activity"/>
    <property type="evidence" value="ECO:0007669"/>
    <property type="project" value="InterPro"/>
</dbReference>
<dbReference type="InterPro" id="IPR006638">
    <property type="entry name" value="Elp3/MiaA/NifB-like_rSAM"/>
</dbReference>
<keyword evidence="4" id="KW-0479">Metal-binding</keyword>
<sequence length="362" mass="41024">MSQDRAFETTPSSQGLDRVLFSINPERRESLEKKLPHQIEVELTNQCAAGCIYCYAASTPEEEELLPTERCLRLIDECVELQMKSIMWAGGDPQLHPHWFEILSHSAERGIGTGICVSGMLSRRDAERIRDLERKNPNFEAVAIHIDTIDPEAYRKINNNPKTLEAKIRGYRTLLEVGFPRQKINPILCLTRPIMGTITETIDWYVDEMGAENISTCVFKPGLGFAREHVDFEPSLSEVRRFMEYLARKTGHDRLRTGPSPLGTIYCRTNFTVHSNGDVTPCALLTHLVAGNIFQEGLGEIFHQNREMLLFDCQVTGACGSCENNDICNGCRSNAFHYLGDLYASDPKCWLNPEAKEYYLQP</sequence>